<gene>
    <name evidence="2" type="ORF">U0035_00295</name>
</gene>
<keyword evidence="3" id="KW-1185">Reference proteome</keyword>
<protein>
    <submittedName>
        <fullName evidence="2">Cupin domain-containing protein</fullName>
    </submittedName>
</protein>
<feature type="domain" description="Cupin type-2" evidence="1">
    <location>
        <begin position="31"/>
        <end position="99"/>
    </location>
</feature>
<dbReference type="InterPro" id="IPR011051">
    <property type="entry name" value="RmlC_Cupin_sf"/>
</dbReference>
<dbReference type="EMBL" id="CP139960">
    <property type="protein sequence ID" value="WQD38584.1"/>
    <property type="molecule type" value="Genomic_DNA"/>
</dbReference>
<accession>A0ABZ0W7E6</accession>
<organism evidence="2 3">
    <name type="scientific">Niabella yanshanensis</name>
    <dbReference type="NCBI Taxonomy" id="577386"/>
    <lineage>
        <taxon>Bacteria</taxon>
        <taxon>Pseudomonadati</taxon>
        <taxon>Bacteroidota</taxon>
        <taxon>Chitinophagia</taxon>
        <taxon>Chitinophagales</taxon>
        <taxon>Chitinophagaceae</taxon>
        <taxon>Niabella</taxon>
    </lineage>
</organism>
<evidence type="ECO:0000313" key="3">
    <source>
        <dbReference type="Proteomes" id="UP001325680"/>
    </source>
</evidence>
<evidence type="ECO:0000313" key="2">
    <source>
        <dbReference type="EMBL" id="WQD38584.1"/>
    </source>
</evidence>
<reference evidence="2 3" key="1">
    <citation type="submission" date="2023-12" db="EMBL/GenBank/DDBJ databases">
        <title>Genome sequencing and assembly of bacterial species from a model synthetic community.</title>
        <authorList>
            <person name="Hogle S.L."/>
        </authorList>
    </citation>
    <scope>NUCLEOTIDE SEQUENCE [LARGE SCALE GENOMIC DNA]</scope>
    <source>
        <strain evidence="2 3">HAMBI_3031</strain>
    </source>
</reference>
<dbReference type="Gene3D" id="2.60.120.10">
    <property type="entry name" value="Jelly Rolls"/>
    <property type="match status" value="1"/>
</dbReference>
<dbReference type="RefSeq" id="WP_162817894.1">
    <property type="nucleotide sequence ID" value="NZ_CP139960.1"/>
</dbReference>
<dbReference type="SUPFAM" id="SSF51182">
    <property type="entry name" value="RmlC-like cupins"/>
    <property type="match status" value="1"/>
</dbReference>
<dbReference type="Proteomes" id="UP001325680">
    <property type="component" value="Chromosome"/>
</dbReference>
<dbReference type="Pfam" id="PF07883">
    <property type="entry name" value="Cupin_2"/>
    <property type="match status" value="1"/>
</dbReference>
<evidence type="ECO:0000259" key="1">
    <source>
        <dbReference type="Pfam" id="PF07883"/>
    </source>
</evidence>
<dbReference type="InterPro" id="IPR013096">
    <property type="entry name" value="Cupin_2"/>
</dbReference>
<proteinExistence type="predicted"/>
<sequence length="181" mass="19616">MERTIVNPVIKDQVTFKQTAKDIKGGITRLEVTLMPGGGTPPHYHRNFSETFIVHSGALTIQLKNRTLVLDAGHQLTVEPGQLHRFTNTTAAAVHFTTIVEPGSEGFENALHILYGLAGDNQTDDKGNPRSLLALAVISHISDMRPGGAGALMIPFLGLLNFIAKISGYDKKLVARYCINA</sequence>
<dbReference type="InterPro" id="IPR014710">
    <property type="entry name" value="RmlC-like_jellyroll"/>
</dbReference>
<name>A0ABZ0W7E6_9BACT</name>